<dbReference type="SUPFAM" id="SSF53850">
    <property type="entry name" value="Periplasmic binding protein-like II"/>
    <property type="match status" value="1"/>
</dbReference>
<reference evidence="6" key="2">
    <citation type="submission" date="2020-09" db="EMBL/GenBank/DDBJ databases">
        <authorList>
            <person name="Sun Q."/>
            <person name="Kim S."/>
        </authorList>
    </citation>
    <scope>NUCLEOTIDE SEQUENCE</scope>
    <source>
        <strain evidence="6">KCTC 12711</strain>
    </source>
</reference>
<dbReference type="FunFam" id="1.10.10.10:FF:000001">
    <property type="entry name" value="LysR family transcriptional regulator"/>
    <property type="match status" value="1"/>
</dbReference>
<dbReference type="PANTHER" id="PTHR30537:SF5">
    <property type="entry name" value="HTH-TYPE TRANSCRIPTIONAL ACTIVATOR TTDR-RELATED"/>
    <property type="match status" value="1"/>
</dbReference>
<evidence type="ECO:0000256" key="1">
    <source>
        <dbReference type="ARBA" id="ARBA00009437"/>
    </source>
</evidence>
<evidence type="ECO:0000313" key="6">
    <source>
        <dbReference type="EMBL" id="GHA07101.1"/>
    </source>
</evidence>
<accession>A0A918RNS5</accession>
<dbReference type="CDD" id="cd08422">
    <property type="entry name" value="PBP2_CrgA_like"/>
    <property type="match status" value="1"/>
</dbReference>
<proteinExistence type="inferred from homology"/>
<keyword evidence="3" id="KW-0238">DNA-binding</keyword>
<sequence>MVVSRIQMFVQVVKSGSFAAAARALGLSSPAVSKQVQALEEHLGVKLLYRTTRQVSLTEEGAVYFERVEKAIDDLSEAEQMVQELKACPTGKLKVNAPMAFGTKYLAEPIAAFGQAYPDVELEVDFDDRWVDVIGEGFDVVVRIGALKDSSLVARKLADCPLLLCIAPSLLEQIGPIETVEQLSTVPALLYNKHGLSEDWHYVDPDGKPGSIKMKKAFASNSAAMQLAACKAGLGVTVLPIFAVIDALEAGELVPLLSGYRTTPERGIYAVFPQNRHLSTRVRLFVDWLAQASPDFSWDCDADKLGL</sequence>
<dbReference type="InterPro" id="IPR036390">
    <property type="entry name" value="WH_DNA-bd_sf"/>
</dbReference>
<dbReference type="Pfam" id="PF00126">
    <property type="entry name" value="HTH_1"/>
    <property type="match status" value="1"/>
</dbReference>
<dbReference type="SUPFAM" id="SSF46785">
    <property type="entry name" value="Winged helix' DNA-binding domain"/>
    <property type="match status" value="1"/>
</dbReference>
<reference evidence="6" key="1">
    <citation type="journal article" date="2014" name="Int. J. Syst. Evol. Microbiol.">
        <title>Complete genome sequence of Corynebacterium casei LMG S-19264T (=DSM 44701T), isolated from a smear-ripened cheese.</title>
        <authorList>
            <consortium name="US DOE Joint Genome Institute (JGI-PGF)"/>
            <person name="Walter F."/>
            <person name="Albersmeier A."/>
            <person name="Kalinowski J."/>
            <person name="Ruckert C."/>
        </authorList>
    </citation>
    <scope>NUCLEOTIDE SEQUENCE</scope>
    <source>
        <strain evidence="6">KCTC 12711</strain>
    </source>
</reference>
<dbReference type="InterPro" id="IPR058163">
    <property type="entry name" value="LysR-type_TF_proteobact-type"/>
</dbReference>
<keyword evidence="2" id="KW-0805">Transcription regulation</keyword>
<dbReference type="GO" id="GO:0006351">
    <property type="term" value="P:DNA-templated transcription"/>
    <property type="evidence" value="ECO:0007669"/>
    <property type="project" value="TreeGrafter"/>
</dbReference>
<keyword evidence="4" id="KW-0804">Transcription</keyword>
<organism evidence="6 7">
    <name type="scientific">Arenicella chitinivorans</name>
    <dbReference type="NCBI Taxonomy" id="1329800"/>
    <lineage>
        <taxon>Bacteria</taxon>
        <taxon>Pseudomonadati</taxon>
        <taxon>Pseudomonadota</taxon>
        <taxon>Gammaproteobacteria</taxon>
        <taxon>Arenicellales</taxon>
        <taxon>Arenicellaceae</taxon>
        <taxon>Arenicella</taxon>
    </lineage>
</organism>
<comment type="similarity">
    <text evidence="1">Belongs to the LysR transcriptional regulatory family.</text>
</comment>
<feature type="domain" description="HTH lysR-type" evidence="5">
    <location>
        <begin position="1"/>
        <end position="58"/>
    </location>
</feature>
<dbReference type="InterPro" id="IPR036388">
    <property type="entry name" value="WH-like_DNA-bd_sf"/>
</dbReference>
<dbReference type="PANTHER" id="PTHR30537">
    <property type="entry name" value="HTH-TYPE TRANSCRIPTIONAL REGULATOR"/>
    <property type="match status" value="1"/>
</dbReference>
<keyword evidence="7" id="KW-1185">Reference proteome</keyword>
<dbReference type="InterPro" id="IPR000847">
    <property type="entry name" value="LysR_HTH_N"/>
</dbReference>
<dbReference type="GO" id="GO:0043565">
    <property type="term" value="F:sequence-specific DNA binding"/>
    <property type="evidence" value="ECO:0007669"/>
    <property type="project" value="TreeGrafter"/>
</dbReference>
<dbReference type="AlphaFoldDB" id="A0A918RNS5"/>
<comment type="caution">
    <text evidence="6">The sequence shown here is derived from an EMBL/GenBank/DDBJ whole genome shotgun (WGS) entry which is preliminary data.</text>
</comment>
<dbReference type="Gene3D" id="3.40.190.290">
    <property type="match status" value="1"/>
</dbReference>
<dbReference type="GO" id="GO:0003700">
    <property type="term" value="F:DNA-binding transcription factor activity"/>
    <property type="evidence" value="ECO:0007669"/>
    <property type="project" value="InterPro"/>
</dbReference>
<gene>
    <name evidence="6" type="ORF">GCM10008090_16050</name>
</gene>
<dbReference type="InterPro" id="IPR005119">
    <property type="entry name" value="LysR_subst-bd"/>
</dbReference>
<protein>
    <submittedName>
        <fullName evidence="6">LysR family transcriptional regulator</fullName>
    </submittedName>
</protein>
<dbReference type="PRINTS" id="PR00039">
    <property type="entry name" value="HTHLYSR"/>
</dbReference>
<evidence type="ECO:0000256" key="3">
    <source>
        <dbReference type="ARBA" id="ARBA00023125"/>
    </source>
</evidence>
<dbReference type="Proteomes" id="UP000614811">
    <property type="component" value="Unassembled WGS sequence"/>
</dbReference>
<dbReference type="PROSITE" id="PS50931">
    <property type="entry name" value="HTH_LYSR"/>
    <property type="match status" value="1"/>
</dbReference>
<evidence type="ECO:0000313" key="7">
    <source>
        <dbReference type="Proteomes" id="UP000614811"/>
    </source>
</evidence>
<dbReference type="EMBL" id="BMXA01000002">
    <property type="protein sequence ID" value="GHA07101.1"/>
    <property type="molecule type" value="Genomic_DNA"/>
</dbReference>
<evidence type="ECO:0000259" key="5">
    <source>
        <dbReference type="PROSITE" id="PS50931"/>
    </source>
</evidence>
<evidence type="ECO:0000256" key="2">
    <source>
        <dbReference type="ARBA" id="ARBA00023015"/>
    </source>
</evidence>
<dbReference type="Pfam" id="PF03466">
    <property type="entry name" value="LysR_substrate"/>
    <property type="match status" value="1"/>
</dbReference>
<name>A0A918RNS5_9GAMM</name>
<dbReference type="Gene3D" id="1.10.10.10">
    <property type="entry name" value="Winged helix-like DNA-binding domain superfamily/Winged helix DNA-binding domain"/>
    <property type="match status" value="1"/>
</dbReference>
<dbReference type="RefSeq" id="WP_189399654.1">
    <property type="nucleotide sequence ID" value="NZ_BMXA01000002.1"/>
</dbReference>
<evidence type="ECO:0000256" key="4">
    <source>
        <dbReference type="ARBA" id="ARBA00023163"/>
    </source>
</evidence>